<dbReference type="Gene3D" id="3.40.50.1460">
    <property type="match status" value="1"/>
</dbReference>
<dbReference type="GO" id="GO:0006508">
    <property type="term" value="P:proteolysis"/>
    <property type="evidence" value="ECO:0007669"/>
    <property type="project" value="InterPro"/>
</dbReference>
<dbReference type="Gramene" id="rna39286">
    <property type="protein sequence ID" value="RHN45083.1"/>
    <property type="gene ID" value="gene39286"/>
</dbReference>
<dbReference type="EC" id="3.4.22.34" evidence="2"/>
<evidence type="ECO:0000313" key="3">
    <source>
        <dbReference type="Proteomes" id="UP000265566"/>
    </source>
</evidence>
<comment type="caution">
    <text evidence="2">The sequence shown here is derived from an EMBL/GenBank/DDBJ whole genome shotgun (WGS) entry which is preliminary data.</text>
</comment>
<dbReference type="EMBL" id="PSQE01000007">
    <property type="protein sequence ID" value="RHN45083.1"/>
    <property type="molecule type" value="Genomic_DNA"/>
</dbReference>
<evidence type="ECO:0000313" key="2">
    <source>
        <dbReference type="EMBL" id="RHN45083.1"/>
    </source>
</evidence>
<dbReference type="Proteomes" id="UP000265566">
    <property type="component" value="Chromosome 7"/>
</dbReference>
<comment type="similarity">
    <text evidence="1">Belongs to the peptidase C13 family.</text>
</comment>
<accession>A0A396GX57</accession>
<dbReference type="InterPro" id="IPR001096">
    <property type="entry name" value="Peptidase_C13"/>
</dbReference>
<dbReference type="PANTHER" id="PTHR12000:SF52">
    <property type="entry name" value="LEGUMAIN PROTEIN-RELATED"/>
    <property type="match status" value="1"/>
</dbReference>
<dbReference type="Pfam" id="PF01650">
    <property type="entry name" value="Peptidase_C13"/>
    <property type="match status" value="1"/>
</dbReference>
<gene>
    <name evidence="2" type="ORF">MtrunA17_Chr7g0226431</name>
</gene>
<organism evidence="2 3">
    <name type="scientific">Medicago truncatula</name>
    <name type="common">Barrel medic</name>
    <name type="synonym">Medicago tribuloides</name>
    <dbReference type="NCBI Taxonomy" id="3880"/>
    <lineage>
        <taxon>Eukaryota</taxon>
        <taxon>Viridiplantae</taxon>
        <taxon>Streptophyta</taxon>
        <taxon>Embryophyta</taxon>
        <taxon>Tracheophyta</taxon>
        <taxon>Spermatophyta</taxon>
        <taxon>Magnoliopsida</taxon>
        <taxon>eudicotyledons</taxon>
        <taxon>Gunneridae</taxon>
        <taxon>Pentapetalae</taxon>
        <taxon>rosids</taxon>
        <taxon>fabids</taxon>
        <taxon>Fabales</taxon>
        <taxon>Fabaceae</taxon>
        <taxon>Papilionoideae</taxon>
        <taxon>50 kb inversion clade</taxon>
        <taxon>NPAAA clade</taxon>
        <taxon>Hologalegina</taxon>
        <taxon>IRL clade</taxon>
        <taxon>Trifolieae</taxon>
        <taxon>Medicago</taxon>
    </lineage>
</organism>
<dbReference type="PANTHER" id="PTHR12000">
    <property type="entry name" value="HEMOGLOBINASE FAMILY MEMBER"/>
    <property type="match status" value="1"/>
</dbReference>
<proteinExistence type="inferred from homology"/>
<sequence>MEACEAGSMFEGLLPNDINIYVTTASNKSENSYGFYCPNSYLPPPPEYDICLGDLYSISWMEDRYFFYCFLGGTNTGIFNC</sequence>
<keyword evidence="2" id="KW-0378">Hydrolase</keyword>
<evidence type="ECO:0000256" key="1">
    <source>
        <dbReference type="ARBA" id="ARBA00009941"/>
    </source>
</evidence>
<reference evidence="3" key="1">
    <citation type="journal article" date="2018" name="Nat. Plants">
        <title>Whole-genome landscape of Medicago truncatula symbiotic genes.</title>
        <authorList>
            <person name="Pecrix Y."/>
            <person name="Staton S.E."/>
            <person name="Sallet E."/>
            <person name="Lelandais-Briere C."/>
            <person name="Moreau S."/>
            <person name="Carrere S."/>
            <person name="Blein T."/>
            <person name="Jardinaud M.F."/>
            <person name="Latrasse D."/>
            <person name="Zouine M."/>
            <person name="Zahm M."/>
            <person name="Kreplak J."/>
            <person name="Mayjonade B."/>
            <person name="Satge C."/>
            <person name="Perez M."/>
            <person name="Cauet S."/>
            <person name="Marande W."/>
            <person name="Chantry-Darmon C."/>
            <person name="Lopez-Roques C."/>
            <person name="Bouchez O."/>
            <person name="Berard A."/>
            <person name="Debelle F."/>
            <person name="Munos S."/>
            <person name="Bendahmane A."/>
            <person name="Berges H."/>
            <person name="Niebel A."/>
            <person name="Buitink J."/>
            <person name="Frugier F."/>
            <person name="Benhamed M."/>
            <person name="Crespi M."/>
            <person name="Gouzy J."/>
            <person name="Gamas P."/>
        </authorList>
    </citation>
    <scope>NUCLEOTIDE SEQUENCE [LARGE SCALE GENOMIC DNA]</scope>
    <source>
        <strain evidence="3">cv. Jemalong A17</strain>
    </source>
</reference>
<dbReference type="AlphaFoldDB" id="A0A396GX57"/>
<dbReference type="GO" id="GO:0004197">
    <property type="term" value="F:cysteine-type endopeptidase activity"/>
    <property type="evidence" value="ECO:0007669"/>
    <property type="project" value="UniProtKB-EC"/>
</dbReference>
<name>A0A396GX57_MEDTR</name>
<protein>
    <submittedName>
        <fullName evidence="2">Putative legumain protein</fullName>
        <ecNumber evidence="2">3.4.22.34</ecNumber>
    </submittedName>
</protein>